<feature type="compositionally biased region" description="Polar residues" evidence="1">
    <location>
        <begin position="7"/>
        <end position="16"/>
    </location>
</feature>
<evidence type="ECO:0000313" key="2">
    <source>
        <dbReference type="EMBL" id="NMQ20495.1"/>
    </source>
</evidence>
<evidence type="ECO:0000256" key="1">
    <source>
        <dbReference type="SAM" id="MobiDB-lite"/>
    </source>
</evidence>
<dbReference type="Pfam" id="PF13689">
    <property type="entry name" value="DUF4154"/>
    <property type="match status" value="1"/>
</dbReference>
<protein>
    <submittedName>
        <fullName evidence="2">YfiR family protein</fullName>
    </submittedName>
</protein>
<dbReference type="Proteomes" id="UP000760480">
    <property type="component" value="Unassembled WGS sequence"/>
</dbReference>
<proteinExistence type="predicted"/>
<keyword evidence="3" id="KW-1185">Reference proteome</keyword>
<dbReference type="EMBL" id="SPMZ01000051">
    <property type="protein sequence ID" value="NMQ20495.1"/>
    <property type="molecule type" value="Genomic_DNA"/>
</dbReference>
<accession>A0ABX1TQ21</accession>
<dbReference type="InterPro" id="IPR025293">
    <property type="entry name" value="YfiR/HmsC-like"/>
</dbReference>
<sequence length="212" mass="23156">MVVLKSPPTSKSSGMSRTGGKASMLGSERRRLRDSWSYWLGVWAMMLLVGSLLGSDAGASRFDEYAVKAAYLYNFAKFVEWPPEVFLASDSPLVICVAGENPFGTALEALRDKVVEGRPVEVRHMPTATGLDRCNVVFMGQSEQIRFKAVLAELARLPILTVSDIGGFAQAGGMIGLFESEQHIRFNINITVARQANLKLSSQLLKLATIVD</sequence>
<comment type="caution">
    <text evidence="2">The sequence shown here is derived from an EMBL/GenBank/DDBJ whole genome shotgun (WGS) entry which is preliminary data.</text>
</comment>
<reference evidence="2 3" key="1">
    <citation type="submission" date="2019-03" db="EMBL/GenBank/DDBJ databases">
        <title>Metabolic reconstructions from genomes of highly enriched 'Candidatus Accumulibacter' and 'Candidatus Competibacter' bioreactor populations.</title>
        <authorList>
            <person name="Annavajhala M.K."/>
            <person name="Welles L."/>
            <person name="Abbas B."/>
            <person name="Sorokin D."/>
            <person name="Park H."/>
            <person name="Van Loosdrecht M."/>
            <person name="Chandran K."/>
        </authorList>
    </citation>
    <scope>NUCLEOTIDE SEQUENCE [LARGE SCALE GENOMIC DNA]</scope>
    <source>
        <strain evidence="2 3">SBR_G</strain>
    </source>
</reference>
<name>A0ABX1TQ21_9GAMM</name>
<feature type="region of interest" description="Disordered" evidence="1">
    <location>
        <begin position="1"/>
        <end position="26"/>
    </location>
</feature>
<organism evidence="2 3">
    <name type="scientific">Candidatus Competibacter phosphatis</name>
    <dbReference type="NCBI Taxonomy" id="221280"/>
    <lineage>
        <taxon>Bacteria</taxon>
        <taxon>Pseudomonadati</taxon>
        <taxon>Pseudomonadota</taxon>
        <taxon>Gammaproteobacteria</taxon>
        <taxon>Candidatus Competibacteraceae</taxon>
        <taxon>Candidatus Competibacter</taxon>
    </lineage>
</organism>
<gene>
    <name evidence="2" type="ORF">E4P82_15615</name>
</gene>
<evidence type="ECO:0000313" key="3">
    <source>
        <dbReference type="Proteomes" id="UP000760480"/>
    </source>
</evidence>